<dbReference type="Gene3D" id="2.30.30.60">
    <property type="match status" value="1"/>
</dbReference>
<dbReference type="Proteomes" id="UP000423396">
    <property type="component" value="Chromosome"/>
</dbReference>
<comment type="subcellular location">
    <subcellularLocation>
        <location evidence="1">Membrane</location>
        <topology evidence="1">Multi-pass membrane protein</topology>
    </subcellularLocation>
</comment>
<dbReference type="KEGG" id="sazo:D1868_08775"/>
<dbReference type="GO" id="GO:0008381">
    <property type="term" value="F:mechanosensitive monoatomic ion channel activity"/>
    <property type="evidence" value="ECO:0007669"/>
    <property type="project" value="InterPro"/>
</dbReference>
<dbReference type="InterPro" id="IPR010920">
    <property type="entry name" value="LSM_dom_sf"/>
</dbReference>
<dbReference type="EMBL" id="CP045483">
    <property type="protein sequence ID" value="QGR20072.1"/>
    <property type="molecule type" value="Genomic_DNA"/>
</dbReference>
<evidence type="ECO:0000259" key="7">
    <source>
        <dbReference type="Pfam" id="PF00924"/>
    </source>
</evidence>
<keyword evidence="5 6" id="KW-0472">Membrane</keyword>
<dbReference type="PANTHER" id="PTHR30221:SF1">
    <property type="entry name" value="SMALL-CONDUCTANCE MECHANOSENSITIVE CHANNEL"/>
    <property type="match status" value="1"/>
</dbReference>
<keyword evidence="9" id="KW-1185">Reference proteome</keyword>
<dbReference type="RefSeq" id="WP_156007502.1">
    <property type="nucleotide sequence ID" value="NZ_CP045483.1"/>
</dbReference>
<feature type="domain" description="Mechanosensitive ion channel MscS" evidence="7">
    <location>
        <begin position="135"/>
        <end position="202"/>
    </location>
</feature>
<comment type="similarity">
    <text evidence="2">Belongs to the MscS (TC 1.A.23) family.</text>
</comment>
<dbReference type="OrthoDB" id="34502at2157"/>
<evidence type="ECO:0000256" key="4">
    <source>
        <dbReference type="ARBA" id="ARBA00022989"/>
    </source>
</evidence>
<dbReference type="SUPFAM" id="SSF82861">
    <property type="entry name" value="Mechanosensitive channel protein MscS (YggB), transmembrane region"/>
    <property type="match status" value="1"/>
</dbReference>
<accession>A0A650CQZ0</accession>
<reference evidence="8 9" key="1">
    <citation type="submission" date="2019-10" db="EMBL/GenBank/DDBJ databases">
        <title>Genome Sequences from Six Type Strain Members of the Archaeal Family Sulfolobaceae: Acidianus ambivalens, Acidianus infernus, Metallosphaera prunae, Stygiolobus azoricus, Sulfolobus metallicus, and Sulfurisphaera ohwakuensis.</title>
        <authorList>
            <person name="Counts J.A."/>
            <person name="Kelly R.M."/>
        </authorList>
    </citation>
    <scope>NUCLEOTIDE SEQUENCE [LARGE SCALE GENOMIC DNA]</scope>
    <source>
        <strain evidence="8 9">FC6</strain>
    </source>
</reference>
<evidence type="ECO:0000256" key="3">
    <source>
        <dbReference type="ARBA" id="ARBA00022692"/>
    </source>
</evidence>
<keyword evidence="3 6" id="KW-0812">Transmembrane</keyword>
<dbReference type="InterPro" id="IPR011014">
    <property type="entry name" value="MscS_channel_TM-2"/>
</dbReference>
<dbReference type="GO" id="GO:0016020">
    <property type="term" value="C:membrane"/>
    <property type="evidence" value="ECO:0007669"/>
    <property type="project" value="UniProtKB-SubCell"/>
</dbReference>
<dbReference type="InterPro" id="IPR006685">
    <property type="entry name" value="MscS_channel_2nd"/>
</dbReference>
<evidence type="ECO:0000256" key="5">
    <source>
        <dbReference type="ARBA" id="ARBA00023136"/>
    </source>
</evidence>
<keyword evidence="4 6" id="KW-1133">Transmembrane helix</keyword>
<feature type="transmembrane region" description="Helical" evidence="6">
    <location>
        <begin position="92"/>
        <end position="112"/>
    </location>
</feature>
<protein>
    <submittedName>
        <fullName evidence="8">Mechanosensitive ion channel</fullName>
    </submittedName>
</protein>
<evidence type="ECO:0000256" key="2">
    <source>
        <dbReference type="ARBA" id="ARBA00008017"/>
    </source>
</evidence>
<gene>
    <name evidence="8" type="ORF">D1868_08775</name>
</gene>
<dbReference type="PANTHER" id="PTHR30221">
    <property type="entry name" value="SMALL-CONDUCTANCE MECHANOSENSITIVE CHANNEL"/>
    <property type="match status" value="1"/>
</dbReference>
<feature type="transmembrane region" description="Helical" evidence="6">
    <location>
        <begin position="118"/>
        <end position="140"/>
    </location>
</feature>
<dbReference type="Pfam" id="PF00924">
    <property type="entry name" value="MS_channel_2nd"/>
    <property type="match status" value="1"/>
</dbReference>
<dbReference type="GeneID" id="42799159"/>
<sequence>MQWRNQLIKILVILVALSILYYLTGVILTLLIPNLPKSIASTVSQLEPDIKTGIGVIIVAIGGYLVIRLIQQLLSMTLLAKLERGLANIIKFSLDVVFYTILVLAILTALHVNLTGVVVGGAVGGIVIGLAVQTVAQNLLSGVLVTSSRTLSPGDAVSLISWIWGSPIIGEVKKVSLLFTEVLTINGNLVKIPNSAFLGNTVFYKLERTEGGLVYPLQVTVNADVEGVKVMERVKDILKDYLKDENQLPNIVFSSKNGGTNVFTVIINLNNVNNLNDLINIVNKAFDQAYWQIKNGK</sequence>
<proteinExistence type="inferred from homology"/>
<dbReference type="AlphaFoldDB" id="A0A650CQZ0"/>
<dbReference type="InterPro" id="IPR045275">
    <property type="entry name" value="MscS_archaea/bacteria_type"/>
</dbReference>
<evidence type="ECO:0000256" key="6">
    <source>
        <dbReference type="SAM" id="Phobius"/>
    </source>
</evidence>
<evidence type="ECO:0000313" key="9">
    <source>
        <dbReference type="Proteomes" id="UP000423396"/>
    </source>
</evidence>
<evidence type="ECO:0000256" key="1">
    <source>
        <dbReference type="ARBA" id="ARBA00004141"/>
    </source>
</evidence>
<evidence type="ECO:0000313" key="8">
    <source>
        <dbReference type="EMBL" id="QGR20072.1"/>
    </source>
</evidence>
<name>A0A650CQZ0_9CREN</name>
<feature type="transmembrane region" description="Helical" evidence="6">
    <location>
        <begin position="7"/>
        <end position="32"/>
    </location>
</feature>
<feature type="transmembrane region" description="Helical" evidence="6">
    <location>
        <begin position="52"/>
        <end position="71"/>
    </location>
</feature>
<dbReference type="Gene3D" id="1.10.287.1260">
    <property type="match status" value="1"/>
</dbReference>
<dbReference type="SUPFAM" id="SSF50182">
    <property type="entry name" value="Sm-like ribonucleoproteins"/>
    <property type="match status" value="1"/>
</dbReference>
<dbReference type="InterPro" id="IPR023408">
    <property type="entry name" value="MscS_beta-dom_sf"/>
</dbReference>
<organism evidence="8 9">
    <name type="scientific">Stygiolobus azoricus</name>
    <dbReference type="NCBI Taxonomy" id="41675"/>
    <lineage>
        <taxon>Archaea</taxon>
        <taxon>Thermoproteota</taxon>
        <taxon>Thermoprotei</taxon>
        <taxon>Sulfolobales</taxon>
        <taxon>Sulfolobaceae</taxon>
        <taxon>Stygiolobus</taxon>
    </lineage>
</organism>